<organism evidence="1 2">
    <name type="scientific">Streptomyces reniochalinae</name>
    <dbReference type="NCBI Taxonomy" id="2250578"/>
    <lineage>
        <taxon>Bacteria</taxon>
        <taxon>Bacillati</taxon>
        <taxon>Actinomycetota</taxon>
        <taxon>Actinomycetes</taxon>
        <taxon>Kitasatosporales</taxon>
        <taxon>Streptomycetaceae</taxon>
        <taxon>Streptomyces</taxon>
    </lineage>
</organism>
<dbReference type="SUPFAM" id="SSF52540">
    <property type="entry name" value="P-loop containing nucleoside triphosphate hydrolases"/>
    <property type="match status" value="1"/>
</dbReference>
<protein>
    <recommendedName>
        <fullName evidence="3">Adenylate kinase</fullName>
    </recommendedName>
</protein>
<dbReference type="OrthoDB" id="877829at2"/>
<reference evidence="1 2" key="1">
    <citation type="submission" date="2018-06" db="EMBL/GenBank/DDBJ databases">
        <title>Streptomyces reniochalinae sp. nov. and Streptomyces diacarnus sp. nov. from marine sponges.</title>
        <authorList>
            <person name="Li L."/>
        </authorList>
    </citation>
    <scope>NUCLEOTIDE SEQUENCE [LARGE SCALE GENOMIC DNA]</scope>
    <source>
        <strain evidence="1 2">LHW50302</strain>
    </source>
</reference>
<gene>
    <name evidence="1" type="ORF">DQ392_18015</name>
</gene>
<sequence>MSYRNIALTGKARSGKDSVAKFLVRNWAFTRIAFADPLKGVALRLNPVIPTTYNVHVRLKSLVADVGWEYAKDNYPEVRRVLQTAGQTVRDLDPDFWVNVAMDKVDVADTWNMPVVVTDCRYPNEAEALKARGFTLVRVQRPGNPGTLEHESETALDDFPVDRVLINGGTLFDLETEAHSLVKRR</sequence>
<keyword evidence="2" id="KW-1185">Reference proteome</keyword>
<dbReference type="InterPro" id="IPR048444">
    <property type="entry name" value="DNMK"/>
</dbReference>
<accession>A0A367EH58</accession>
<dbReference type="EMBL" id="QOIM01000037">
    <property type="protein sequence ID" value="RCG16975.1"/>
    <property type="molecule type" value="Genomic_DNA"/>
</dbReference>
<comment type="caution">
    <text evidence="1">The sequence shown here is derived from an EMBL/GenBank/DDBJ whole genome shotgun (WGS) entry which is preliminary data.</text>
</comment>
<evidence type="ECO:0008006" key="3">
    <source>
        <dbReference type="Google" id="ProtNLM"/>
    </source>
</evidence>
<dbReference type="Pfam" id="PF21448">
    <property type="entry name" value="DNMK"/>
    <property type="match status" value="1"/>
</dbReference>
<dbReference type="Proteomes" id="UP000253507">
    <property type="component" value="Unassembled WGS sequence"/>
</dbReference>
<dbReference type="Gene3D" id="3.40.50.300">
    <property type="entry name" value="P-loop containing nucleotide triphosphate hydrolases"/>
    <property type="match status" value="1"/>
</dbReference>
<evidence type="ECO:0000313" key="1">
    <source>
        <dbReference type="EMBL" id="RCG16975.1"/>
    </source>
</evidence>
<dbReference type="AlphaFoldDB" id="A0A367EH58"/>
<proteinExistence type="predicted"/>
<name>A0A367EH58_9ACTN</name>
<dbReference type="RefSeq" id="WP_114016670.1">
    <property type="nucleotide sequence ID" value="NZ_QOIM01000037.1"/>
</dbReference>
<evidence type="ECO:0000313" key="2">
    <source>
        <dbReference type="Proteomes" id="UP000253507"/>
    </source>
</evidence>
<dbReference type="InterPro" id="IPR027417">
    <property type="entry name" value="P-loop_NTPase"/>
</dbReference>